<evidence type="ECO:0000313" key="4">
    <source>
        <dbReference type="Proteomes" id="UP001576784"/>
    </source>
</evidence>
<keyword evidence="4" id="KW-1185">Reference proteome</keyword>
<reference evidence="3 4" key="1">
    <citation type="submission" date="2024-09" db="EMBL/GenBank/DDBJ databases">
        <title>Floridaenema gen nov. (Aerosakkonemataceae, Aerosakkonematales ord. nov., Cyanobacteria) from benthic tropical and subtropical fresh waters, with the description of four new species.</title>
        <authorList>
            <person name="Moretto J.A."/>
            <person name="Berthold D.E."/>
            <person name="Lefler F.W."/>
            <person name="Huang I.-S."/>
            <person name="Laughinghouse H. IV."/>
        </authorList>
    </citation>
    <scope>NUCLEOTIDE SEQUENCE [LARGE SCALE GENOMIC DNA]</scope>
    <source>
        <strain evidence="3 4">BLCC-F50</strain>
    </source>
</reference>
<organism evidence="3 4">
    <name type="scientific">Floridaenema flaviceps BLCC-F50</name>
    <dbReference type="NCBI Taxonomy" id="3153642"/>
    <lineage>
        <taxon>Bacteria</taxon>
        <taxon>Bacillati</taxon>
        <taxon>Cyanobacteriota</taxon>
        <taxon>Cyanophyceae</taxon>
        <taxon>Oscillatoriophycideae</taxon>
        <taxon>Aerosakkonematales</taxon>
        <taxon>Aerosakkonemataceae</taxon>
        <taxon>Floridanema</taxon>
        <taxon>Floridanema flaviceps</taxon>
    </lineage>
</organism>
<feature type="region of interest" description="Disordered" evidence="1">
    <location>
        <begin position="610"/>
        <end position="636"/>
    </location>
</feature>
<feature type="compositionally biased region" description="Polar residues" evidence="1">
    <location>
        <begin position="1072"/>
        <end position="1082"/>
    </location>
</feature>
<feature type="compositionally biased region" description="Polar residues" evidence="1">
    <location>
        <begin position="960"/>
        <end position="976"/>
    </location>
</feature>
<gene>
    <name evidence="3" type="ORF">ACE1CI_31330</name>
</gene>
<feature type="region of interest" description="Disordered" evidence="1">
    <location>
        <begin position="941"/>
        <end position="984"/>
    </location>
</feature>
<dbReference type="Pfam" id="PF05860">
    <property type="entry name" value="TPS"/>
    <property type="match status" value="1"/>
</dbReference>
<name>A0ABV4Y0A5_9CYAN</name>
<dbReference type="Proteomes" id="UP001576784">
    <property type="component" value="Unassembled WGS sequence"/>
</dbReference>
<comment type="caution">
    <text evidence="3">The sequence shown here is derived from an EMBL/GenBank/DDBJ whole genome shotgun (WGS) entry which is preliminary data.</text>
</comment>
<protein>
    <submittedName>
        <fullName evidence="3">Filamentous hemagglutinin N-terminal domain-containing protein</fullName>
    </submittedName>
</protein>
<dbReference type="Gene3D" id="2.160.20.10">
    <property type="entry name" value="Single-stranded right-handed beta-helix, Pectin lyase-like"/>
    <property type="match status" value="4"/>
</dbReference>
<proteinExistence type="predicted"/>
<dbReference type="SUPFAM" id="SSF51126">
    <property type="entry name" value="Pectin lyase-like"/>
    <property type="match status" value="4"/>
</dbReference>
<dbReference type="InterPro" id="IPR012334">
    <property type="entry name" value="Pectin_lyas_fold"/>
</dbReference>
<sequence>MATCISWNWWQQLAEVIGRKRTIAVTTYFTFASIGVTLWNSFTYLSFAQSIVDTSLGAESSVITPNVNVSGVSADRIDGGVIRGANLFHSFREFNVGNGQRVYFTNPAGIENIFTRVTGSNPSKIFGTLGVDGRANLFLLNPNGIIFGPNARLNIAGSFVASTADSVVFDNGFKFSATNPQAPPLLTINLIPGLQYGANLAGMISSSGYLTAGRNLTLAAGNLDLQGQLNAGENLTLQALDTVRVRDSVTNPFIATASGQLLIQGNRGVDVFALNHPHSGFFSGGDMVLRSDSTIRSDIHYMAGRNFQVETLNGIPGNLYSSQGQIIRANGNVTFNSYRGASLHIFAAGAVNIDSIEITQPATTNFVNETVTLSDGTTIVSINGSAQPTLDIRSGTIASGNPLAYTGNQTPNILTLSNLALGANININNIIITQPNGLVYLTNQYQPNPLFTGAIQIAKITTTNQFNNSGAVLIDARDNIRLTNGSIDTKSEVGNAGDVTLLARNRVFLSNGFRIFTTTQGSGRAGNVTIRASGAVEISGNSIEGDASAIFSDTSGSGRGGDINIEARSVALMDGAQLLTRVYSDGDGGNLRLNASEFLELSGNSARGNPSTISVGVGRETNDNTGEGSPEATGLGGKLNIFTRRLTLQDGSQILAITHGTGNAGNLTINASELVTLVGQTQNGIPSTISTQVRRGSAGNAGDLSIVTGQLVIRDGGKIDSATFGSGNSGNLSVEASESVELIGTSVDGETPSSLSTSVGRQEATGNAGTLKIDTGRLIIQHGAQVQATTFGVGDGGNLEVNATDSVEVTGTGGRRSRSILVTGVAPTAVGQGGNLQIITRSLFVTNGGRITSSTAGQGDAGNININAHNRLSLDGLSSGLGSAGIFSNVVSGAQGNGGNIRITTGELSVTDSARISSSSESSGWKAGNIQVSANSIRLNRGTLSSDTSGGQGNIELRSPSITLRQGSKITTNATGGESGGNIDVRTSSLILRQGSGVTTNGEGSANANEIKGGNITINTDVLVALENSDITANSNNSFGGQVIVNAQAIFGTQSRDEQTPESDITAKGRDSSLSGTVQINSPEIDPSSGLINLPENVVDTSRLVAKGCIAKRQETGTFYITGTGGLPTRPGDAIVSPYSTGSVRSLSSTNITNNNLTELPASESQLNDPIIEAQGAYKLENGQVVLGFPCPDSMKD</sequence>
<accession>A0ABV4Y0A5</accession>
<dbReference type="RefSeq" id="WP_413267046.1">
    <property type="nucleotide sequence ID" value="NZ_JBHFNR010000252.1"/>
</dbReference>
<dbReference type="NCBIfam" id="TIGR01901">
    <property type="entry name" value="adhes_NPXG"/>
    <property type="match status" value="1"/>
</dbReference>
<dbReference type="InterPro" id="IPR011050">
    <property type="entry name" value="Pectin_lyase_fold/virulence"/>
</dbReference>
<evidence type="ECO:0000259" key="2">
    <source>
        <dbReference type="SMART" id="SM00912"/>
    </source>
</evidence>
<feature type="region of interest" description="Disordered" evidence="1">
    <location>
        <begin position="1053"/>
        <end position="1089"/>
    </location>
</feature>
<dbReference type="EMBL" id="JBHFNR010000252">
    <property type="protein sequence ID" value="MFB2897433.1"/>
    <property type="molecule type" value="Genomic_DNA"/>
</dbReference>
<feature type="compositionally biased region" description="Basic and acidic residues" evidence="1">
    <location>
        <begin position="1055"/>
        <end position="1071"/>
    </location>
</feature>
<dbReference type="SMART" id="SM00912">
    <property type="entry name" value="Haemagg_act"/>
    <property type="match status" value="1"/>
</dbReference>
<feature type="domain" description="Filamentous haemagglutinin FhaB/tRNA nuclease CdiA-like TPS" evidence="2">
    <location>
        <begin position="57"/>
        <end position="170"/>
    </location>
</feature>
<evidence type="ECO:0000256" key="1">
    <source>
        <dbReference type="SAM" id="MobiDB-lite"/>
    </source>
</evidence>
<dbReference type="InterPro" id="IPR008638">
    <property type="entry name" value="FhaB/CdiA-like_TPS"/>
</dbReference>
<evidence type="ECO:0000313" key="3">
    <source>
        <dbReference type="EMBL" id="MFB2897433.1"/>
    </source>
</evidence>